<evidence type="ECO:0000313" key="2">
    <source>
        <dbReference type="Proteomes" id="UP000814033"/>
    </source>
</evidence>
<organism evidence="1 2">
    <name type="scientific">Auriscalpium vulgare</name>
    <dbReference type="NCBI Taxonomy" id="40419"/>
    <lineage>
        <taxon>Eukaryota</taxon>
        <taxon>Fungi</taxon>
        <taxon>Dikarya</taxon>
        <taxon>Basidiomycota</taxon>
        <taxon>Agaricomycotina</taxon>
        <taxon>Agaricomycetes</taxon>
        <taxon>Russulales</taxon>
        <taxon>Auriscalpiaceae</taxon>
        <taxon>Auriscalpium</taxon>
    </lineage>
</organism>
<keyword evidence="2" id="KW-1185">Reference proteome</keyword>
<evidence type="ECO:0000313" key="1">
    <source>
        <dbReference type="EMBL" id="KAI0044454.1"/>
    </source>
</evidence>
<dbReference type="Proteomes" id="UP000814033">
    <property type="component" value="Unassembled WGS sequence"/>
</dbReference>
<reference evidence="1" key="2">
    <citation type="journal article" date="2022" name="New Phytol.">
        <title>Evolutionary transition to the ectomycorrhizal habit in the genomes of a hyperdiverse lineage of mushroom-forming fungi.</title>
        <authorList>
            <person name="Looney B."/>
            <person name="Miyauchi S."/>
            <person name="Morin E."/>
            <person name="Drula E."/>
            <person name="Courty P.E."/>
            <person name="Kohler A."/>
            <person name="Kuo A."/>
            <person name="LaButti K."/>
            <person name="Pangilinan J."/>
            <person name="Lipzen A."/>
            <person name="Riley R."/>
            <person name="Andreopoulos W."/>
            <person name="He G."/>
            <person name="Johnson J."/>
            <person name="Nolan M."/>
            <person name="Tritt A."/>
            <person name="Barry K.W."/>
            <person name="Grigoriev I.V."/>
            <person name="Nagy L.G."/>
            <person name="Hibbett D."/>
            <person name="Henrissat B."/>
            <person name="Matheny P.B."/>
            <person name="Labbe J."/>
            <person name="Martin F.M."/>
        </authorList>
    </citation>
    <scope>NUCLEOTIDE SEQUENCE</scope>
    <source>
        <strain evidence="1">FP105234-sp</strain>
    </source>
</reference>
<comment type="caution">
    <text evidence="1">The sequence shown here is derived from an EMBL/GenBank/DDBJ whole genome shotgun (WGS) entry which is preliminary data.</text>
</comment>
<gene>
    <name evidence="1" type="ORF">FA95DRAFT_1608510</name>
</gene>
<reference evidence="1" key="1">
    <citation type="submission" date="2021-02" db="EMBL/GenBank/DDBJ databases">
        <authorList>
            <consortium name="DOE Joint Genome Institute"/>
            <person name="Ahrendt S."/>
            <person name="Looney B.P."/>
            <person name="Miyauchi S."/>
            <person name="Morin E."/>
            <person name="Drula E."/>
            <person name="Courty P.E."/>
            <person name="Chicoki N."/>
            <person name="Fauchery L."/>
            <person name="Kohler A."/>
            <person name="Kuo A."/>
            <person name="Labutti K."/>
            <person name="Pangilinan J."/>
            <person name="Lipzen A."/>
            <person name="Riley R."/>
            <person name="Andreopoulos W."/>
            <person name="He G."/>
            <person name="Johnson J."/>
            <person name="Barry K.W."/>
            <person name="Grigoriev I.V."/>
            <person name="Nagy L."/>
            <person name="Hibbett D."/>
            <person name="Henrissat B."/>
            <person name="Matheny P.B."/>
            <person name="Labbe J."/>
            <person name="Martin F."/>
        </authorList>
    </citation>
    <scope>NUCLEOTIDE SEQUENCE</scope>
    <source>
        <strain evidence="1">FP105234-sp</strain>
    </source>
</reference>
<protein>
    <submittedName>
        <fullName evidence="1">Uncharacterized protein</fullName>
    </submittedName>
</protein>
<proteinExistence type="predicted"/>
<sequence>MANTPLEVQILIIEWVYRLSQSRAVDHRTLRACALVCHAWTPTAQRLLFRRVPYASHFYAMNGGATITRLIRTLRTCPHLSAAVRYISLEVDMVEEASKRSDGLTLLELCPQVQGIDIADHISTDTMYPALEARLRAMELHPVLLYPSGSSSFVALLLRTWPNLRVLRLEDEANEALPPISVTGALQVLSIFDLHSNGWLSSPENDFTALRHLELIATSWHDARWDQLLISAMIRQLLSLRVVGHFPPQDFLGRLEHLESLAFSTLPRQDIVLPKSLRHVGFHRGAYDTSPNDAMDFVVAALRPLANLQLVTTTRLATEAHIKALEEICRDRAVVLEVRQKPEDFPNPRYDVDWI</sequence>
<name>A0ACB8RJN5_9AGAM</name>
<dbReference type="EMBL" id="MU275982">
    <property type="protein sequence ID" value="KAI0044454.1"/>
    <property type="molecule type" value="Genomic_DNA"/>
</dbReference>
<accession>A0ACB8RJN5</accession>